<dbReference type="InterPro" id="IPR036259">
    <property type="entry name" value="MFS_trans_sf"/>
</dbReference>
<evidence type="ECO:0000256" key="4">
    <source>
        <dbReference type="ARBA" id="ARBA00022989"/>
    </source>
</evidence>
<evidence type="ECO:0000313" key="10">
    <source>
        <dbReference type="Proteomes" id="UP000566819"/>
    </source>
</evidence>
<comment type="subcellular location">
    <subcellularLocation>
        <location evidence="1">Membrane</location>
        <topology evidence="1">Multi-pass membrane protein</topology>
    </subcellularLocation>
</comment>
<comment type="similarity">
    <text evidence="2">Belongs to the major facilitator superfamily. TCR/Tet family.</text>
</comment>
<evidence type="ECO:0000256" key="6">
    <source>
        <dbReference type="SAM" id="MobiDB-lite"/>
    </source>
</evidence>
<feature type="compositionally biased region" description="Basic and acidic residues" evidence="6">
    <location>
        <begin position="23"/>
        <end position="51"/>
    </location>
</feature>
<dbReference type="PROSITE" id="PS50850">
    <property type="entry name" value="MFS"/>
    <property type="match status" value="1"/>
</dbReference>
<evidence type="ECO:0000256" key="3">
    <source>
        <dbReference type="ARBA" id="ARBA00022692"/>
    </source>
</evidence>
<organism evidence="9 10">
    <name type="scientific">Cudoniella acicularis</name>
    <dbReference type="NCBI Taxonomy" id="354080"/>
    <lineage>
        <taxon>Eukaryota</taxon>
        <taxon>Fungi</taxon>
        <taxon>Dikarya</taxon>
        <taxon>Ascomycota</taxon>
        <taxon>Pezizomycotina</taxon>
        <taxon>Leotiomycetes</taxon>
        <taxon>Helotiales</taxon>
        <taxon>Tricladiaceae</taxon>
        <taxon>Cudoniella</taxon>
    </lineage>
</organism>
<keyword evidence="4 7" id="KW-1133">Transmembrane helix</keyword>
<accession>A0A8H4R1I3</accession>
<evidence type="ECO:0000256" key="2">
    <source>
        <dbReference type="ARBA" id="ARBA00007520"/>
    </source>
</evidence>
<comment type="caution">
    <text evidence="9">The sequence shown here is derived from an EMBL/GenBank/DDBJ whole genome shotgun (WGS) entry which is preliminary data.</text>
</comment>
<dbReference type="Proteomes" id="UP000566819">
    <property type="component" value="Unassembled WGS sequence"/>
</dbReference>
<feature type="transmembrane region" description="Helical" evidence="7">
    <location>
        <begin position="60"/>
        <end position="85"/>
    </location>
</feature>
<sequence length="129" mass="14051">MGENSNNEETTAGADFDPSSSTLEEKPMAEARRETDSDTPLESKTRPDGTHDEYVTSIKLAIVVASVSMACFLVLLDTMIIGTAIPRITDQFKSLADVGWYASAYQFGSAAPQPLTGKVYTHFKNKVRV</sequence>
<dbReference type="GO" id="GO:0005886">
    <property type="term" value="C:plasma membrane"/>
    <property type="evidence" value="ECO:0007669"/>
    <property type="project" value="TreeGrafter"/>
</dbReference>
<evidence type="ECO:0000256" key="7">
    <source>
        <dbReference type="SAM" id="Phobius"/>
    </source>
</evidence>
<protein>
    <recommendedName>
        <fullName evidence="8">Major facilitator superfamily (MFS) profile domain-containing protein</fullName>
    </recommendedName>
</protein>
<dbReference type="SUPFAM" id="SSF103473">
    <property type="entry name" value="MFS general substrate transporter"/>
    <property type="match status" value="1"/>
</dbReference>
<evidence type="ECO:0000313" key="9">
    <source>
        <dbReference type="EMBL" id="KAF4620122.1"/>
    </source>
</evidence>
<name>A0A8H4R1I3_9HELO</name>
<feature type="region of interest" description="Disordered" evidence="6">
    <location>
        <begin position="1"/>
        <end position="51"/>
    </location>
</feature>
<dbReference type="PANTHER" id="PTHR23501:SF193">
    <property type="entry name" value="MULTIDRUG TRANSPORTER, PUTATIVE (AFU_ORTHOLOGUE AFUA_8G00940)-RELATED"/>
    <property type="match status" value="1"/>
</dbReference>
<keyword evidence="5 7" id="KW-0472">Membrane</keyword>
<dbReference type="EMBL" id="JAAMPI010002015">
    <property type="protein sequence ID" value="KAF4620122.1"/>
    <property type="molecule type" value="Genomic_DNA"/>
</dbReference>
<dbReference type="OrthoDB" id="10021397at2759"/>
<feature type="compositionally biased region" description="Polar residues" evidence="6">
    <location>
        <begin position="1"/>
        <end position="10"/>
    </location>
</feature>
<dbReference type="Gene3D" id="1.20.1250.20">
    <property type="entry name" value="MFS general substrate transporter like domains"/>
    <property type="match status" value="1"/>
</dbReference>
<keyword evidence="10" id="KW-1185">Reference proteome</keyword>
<dbReference type="AlphaFoldDB" id="A0A8H4R1I3"/>
<evidence type="ECO:0000256" key="1">
    <source>
        <dbReference type="ARBA" id="ARBA00004141"/>
    </source>
</evidence>
<evidence type="ECO:0000256" key="5">
    <source>
        <dbReference type="ARBA" id="ARBA00023136"/>
    </source>
</evidence>
<feature type="domain" description="Major facilitator superfamily (MFS) profile" evidence="8">
    <location>
        <begin position="63"/>
        <end position="129"/>
    </location>
</feature>
<dbReference type="PANTHER" id="PTHR23501">
    <property type="entry name" value="MAJOR FACILITATOR SUPERFAMILY"/>
    <property type="match status" value="1"/>
</dbReference>
<dbReference type="GO" id="GO:0022857">
    <property type="term" value="F:transmembrane transporter activity"/>
    <property type="evidence" value="ECO:0007669"/>
    <property type="project" value="InterPro"/>
</dbReference>
<keyword evidence="3 7" id="KW-0812">Transmembrane</keyword>
<proteinExistence type="inferred from homology"/>
<evidence type="ECO:0000259" key="8">
    <source>
        <dbReference type="PROSITE" id="PS50850"/>
    </source>
</evidence>
<gene>
    <name evidence="9" type="ORF">G7Y89_g14700</name>
</gene>
<reference evidence="9 10" key="1">
    <citation type="submission" date="2020-03" db="EMBL/GenBank/DDBJ databases">
        <title>Draft Genome Sequence of Cudoniella acicularis.</title>
        <authorList>
            <person name="Buettner E."/>
            <person name="Kellner H."/>
        </authorList>
    </citation>
    <scope>NUCLEOTIDE SEQUENCE [LARGE SCALE GENOMIC DNA]</scope>
    <source>
        <strain evidence="9 10">DSM 108380</strain>
    </source>
</reference>
<dbReference type="InterPro" id="IPR020846">
    <property type="entry name" value="MFS_dom"/>
</dbReference>